<dbReference type="InterPro" id="IPR010319">
    <property type="entry name" value="Transglutaminase-like_Cys_pept"/>
</dbReference>
<dbReference type="AlphaFoldDB" id="A0A3B0W0B3"/>
<reference evidence="1" key="1">
    <citation type="submission" date="2018-06" db="EMBL/GenBank/DDBJ databases">
        <authorList>
            <person name="Zhirakovskaya E."/>
        </authorList>
    </citation>
    <scope>NUCLEOTIDE SEQUENCE</scope>
</reference>
<dbReference type="PANTHER" id="PTHR39327">
    <property type="match status" value="1"/>
</dbReference>
<dbReference type="InterPro" id="IPR038765">
    <property type="entry name" value="Papain-like_cys_pep_sf"/>
</dbReference>
<sequence>MALIIFLNQNVMSVNGFHLSHCCLFFKKKHLTLKVFIFYFSCAFVLVLASKNTTPQVVSEQEIKNAIQTYGFLAGRRLQAWQQLVDENIKQPEEIKLKKVNDFFNEVRFISDIEHWKKTDYWATPVEMLSTDAGDCEDYTIAKYFTLKALGVSEKKLYLTYVKAIRLNQAHMVLTYFKTPQTIPLVLDNINKRILKATQRSDLVPVYSFNGNGLWLAKQRGKGRSVSGGTKKLKAWNNLLERLKPQ</sequence>
<dbReference type="Pfam" id="PF06035">
    <property type="entry name" value="Peptidase_C93"/>
    <property type="match status" value="1"/>
</dbReference>
<dbReference type="SUPFAM" id="SSF54001">
    <property type="entry name" value="Cysteine proteinases"/>
    <property type="match status" value="1"/>
</dbReference>
<protein>
    <submittedName>
        <fullName evidence="1">T1SS associated transglutaminase-like cysteine proteinase LapP</fullName>
    </submittedName>
</protein>
<dbReference type="Gene3D" id="3.10.620.30">
    <property type="match status" value="1"/>
</dbReference>
<dbReference type="EMBL" id="UOFC01000271">
    <property type="protein sequence ID" value="VAW49285.1"/>
    <property type="molecule type" value="Genomic_DNA"/>
</dbReference>
<gene>
    <name evidence="1" type="ORF">MNBD_GAMMA03-313</name>
</gene>
<proteinExistence type="predicted"/>
<name>A0A3B0W0B3_9ZZZZ</name>
<accession>A0A3B0W0B3</accession>
<dbReference type="PANTHER" id="PTHR39327:SF1">
    <property type="entry name" value="BLR5470 PROTEIN"/>
    <property type="match status" value="1"/>
</dbReference>
<organism evidence="1">
    <name type="scientific">hydrothermal vent metagenome</name>
    <dbReference type="NCBI Taxonomy" id="652676"/>
    <lineage>
        <taxon>unclassified sequences</taxon>
        <taxon>metagenomes</taxon>
        <taxon>ecological metagenomes</taxon>
    </lineage>
</organism>
<evidence type="ECO:0000313" key="1">
    <source>
        <dbReference type="EMBL" id="VAW49285.1"/>
    </source>
</evidence>